<protein>
    <recommendedName>
        <fullName evidence="13">S-adenosylmethionine transporter</fullName>
    </recommendedName>
</protein>
<dbReference type="Pfam" id="PF00153">
    <property type="entry name" value="Mito_carr"/>
    <property type="match status" value="4"/>
</dbReference>
<feature type="transmembrane region" description="Helical" evidence="10">
    <location>
        <begin position="53"/>
        <end position="79"/>
    </location>
</feature>
<comment type="similarity">
    <text evidence="2 9">Belongs to the mitochondrial carrier (TC 2.A.29) family.</text>
</comment>
<dbReference type="PROSITE" id="PS50920">
    <property type="entry name" value="SOLCAR"/>
    <property type="match status" value="2"/>
</dbReference>
<keyword evidence="7 8" id="KW-0472">Membrane</keyword>
<accession>A0A8H3AWY4</accession>
<evidence type="ECO:0000313" key="12">
    <source>
        <dbReference type="Proteomes" id="UP000663888"/>
    </source>
</evidence>
<comment type="caution">
    <text evidence="11">The sequence shown here is derived from an EMBL/GenBank/DDBJ whole genome shotgun (WGS) entry which is preliminary data.</text>
</comment>
<evidence type="ECO:0000313" key="11">
    <source>
        <dbReference type="EMBL" id="CAE6442485.1"/>
    </source>
</evidence>
<name>A0A8H3AWY4_9AGAM</name>
<dbReference type="Gene3D" id="1.50.40.10">
    <property type="entry name" value="Mitochondrial carrier domain"/>
    <property type="match status" value="1"/>
</dbReference>
<dbReference type="InterPro" id="IPR023395">
    <property type="entry name" value="MCP_dom_sf"/>
</dbReference>
<evidence type="ECO:0008006" key="13">
    <source>
        <dbReference type="Google" id="ProtNLM"/>
    </source>
</evidence>
<evidence type="ECO:0000256" key="5">
    <source>
        <dbReference type="ARBA" id="ARBA00022737"/>
    </source>
</evidence>
<keyword evidence="6 10" id="KW-1133">Transmembrane helix</keyword>
<evidence type="ECO:0000256" key="9">
    <source>
        <dbReference type="RuleBase" id="RU000488"/>
    </source>
</evidence>
<evidence type="ECO:0000256" key="8">
    <source>
        <dbReference type="PROSITE-ProRule" id="PRU00282"/>
    </source>
</evidence>
<reference evidence="11" key="1">
    <citation type="submission" date="2021-01" db="EMBL/GenBank/DDBJ databases">
        <authorList>
            <person name="Kaushik A."/>
        </authorList>
    </citation>
    <scope>NUCLEOTIDE SEQUENCE</scope>
    <source>
        <strain evidence="11">AG4-R118</strain>
    </source>
</reference>
<dbReference type="InterPro" id="IPR018108">
    <property type="entry name" value="MCP_transmembrane"/>
</dbReference>
<keyword evidence="5" id="KW-0677">Repeat</keyword>
<dbReference type="Proteomes" id="UP000663888">
    <property type="component" value="Unassembled WGS sequence"/>
</dbReference>
<dbReference type="PANTHER" id="PTHR45667">
    <property type="entry name" value="S-ADENOSYLMETHIONINE MITOCHONDRIAL CARRIER PROTEIN"/>
    <property type="match status" value="1"/>
</dbReference>
<feature type="transmembrane region" description="Helical" evidence="10">
    <location>
        <begin position="12"/>
        <end position="32"/>
    </location>
</feature>
<evidence type="ECO:0000256" key="2">
    <source>
        <dbReference type="ARBA" id="ARBA00006375"/>
    </source>
</evidence>
<evidence type="ECO:0000256" key="3">
    <source>
        <dbReference type="ARBA" id="ARBA00022448"/>
    </source>
</evidence>
<evidence type="ECO:0000256" key="4">
    <source>
        <dbReference type="ARBA" id="ARBA00022692"/>
    </source>
</evidence>
<dbReference type="AlphaFoldDB" id="A0A8H3AWY4"/>
<dbReference type="EMBL" id="CAJMWX010000998">
    <property type="protein sequence ID" value="CAE6442485.1"/>
    <property type="molecule type" value="Genomic_DNA"/>
</dbReference>
<dbReference type="GO" id="GO:0016020">
    <property type="term" value="C:membrane"/>
    <property type="evidence" value="ECO:0007669"/>
    <property type="project" value="UniProtKB-SubCell"/>
</dbReference>
<evidence type="ECO:0000256" key="10">
    <source>
        <dbReference type="SAM" id="Phobius"/>
    </source>
</evidence>
<evidence type="ECO:0000256" key="6">
    <source>
        <dbReference type="ARBA" id="ARBA00022989"/>
    </source>
</evidence>
<evidence type="ECO:0000256" key="7">
    <source>
        <dbReference type="ARBA" id="ARBA00023136"/>
    </source>
</evidence>
<keyword evidence="4 8" id="KW-0812">Transmembrane</keyword>
<keyword evidence="3 9" id="KW-0813">Transport</keyword>
<dbReference type="SUPFAM" id="SSF103506">
    <property type="entry name" value="Mitochondrial carrier"/>
    <property type="match status" value="1"/>
</dbReference>
<gene>
    <name evidence="11" type="ORF">RDB_LOCUS52493</name>
</gene>
<sequence length="245" mass="26341">MTTQATIHPTFAQALVAGGLAGTSVDLLFFPIDTIKTRLQSSQGFLKAGGFSGIYRGIGSVIVGSAPGAAIFFTTYSTLKQNLPLDSTHPLNHVMAASIGEVAACLVRVPTEVVKSRTQTSAYGPGVSSFGVFLRVAKLEGLGGLYRGFGSTVMREIPFTSLQFPMYEFFKIRLAQALDRQINPHEAADAPERKISLASRFMQIYRTEGMKALFAGVVPRTLWISAGGAVFLGVWEWGVKIQSSL</sequence>
<organism evidence="11 12">
    <name type="scientific">Rhizoctonia solani</name>
    <dbReference type="NCBI Taxonomy" id="456999"/>
    <lineage>
        <taxon>Eukaryota</taxon>
        <taxon>Fungi</taxon>
        <taxon>Dikarya</taxon>
        <taxon>Basidiomycota</taxon>
        <taxon>Agaricomycotina</taxon>
        <taxon>Agaricomycetes</taxon>
        <taxon>Cantharellales</taxon>
        <taxon>Ceratobasidiaceae</taxon>
        <taxon>Rhizoctonia</taxon>
    </lineage>
</organism>
<feature type="repeat" description="Solcar" evidence="8">
    <location>
        <begin position="9"/>
        <end position="82"/>
    </location>
</feature>
<proteinExistence type="inferred from homology"/>
<evidence type="ECO:0000256" key="1">
    <source>
        <dbReference type="ARBA" id="ARBA00004141"/>
    </source>
</evidence>
<feature type="repeat" description="Solcar" evidence="8">
    <location>
        <begin position="88"/>
        <end position="173"/>
    </location>
</feature>
<comment type="subcellular location">
    <subcellularLocation>
        <location evidence="1">Membrane</location>
        <topology evidence="1">Multi-pass membrane protein</topology>
    </subcellularLocation>
</comment>